<dbReference type="SMART" id="SM00822">
    <property type="entry name" value="PKS_KR"/>
    <property type="match status" value="1"/>
</dbReference>
<dbReference type="InterPro" id="IPR036291">
    <property type="entry name" value="NAD(P)-bd_dom_sf"/>
</dbReference>
<name>A0A512DLE8_9PROT</name>
<organism evidence="5 6">
    <name type="scientific">Skermanella aerolata</name>
    <dbReference type="NCBI Taxonomy" id="393310"/>
    <lineage>
        <taxon>Bacteria</taxon>
        <taxon>Pseudomonadati</taxon>
        <taxon>Pseudomonadota</taxon>
        <taxon>Alphaproteobacteria</taxon>
        <taxon>Rhodospirillales</taxon>
        <taxon>Azospirillaceae</taxon>
        <taxon>Skermanella</taxon>
    </lineage>
</organism>
<evidence type="ECO:0000259" key="4">
    <source>
        <dbReference type="SMART" id="SM00822"/>
    </source>
</evidence>
<dbReference type="OrthoDB" id="9781689at2"/>
<dbReference type="GO" id="GO:0016491">
    <property type="term" value="F:oxidoreductase activity"/>
    <property type="evidence" value="ECO:0007669"/>
    <property type="project" value="UniProtKB-KW"/>
</dbReference>
<dbReference type="PANTHER" id="PTHR44196">
    <property type="entry name" value="DEHYDROGENASE/REDUCTASE SDR FAMILY MEMBER 7B"/>
    <property type="match status" value="1"/>
</dbReference>
<dbReference type="PROSITE" id="PS00061">
    <property type="entry name" value="ADH_SHORT"/>
    <property type="match status" value="1"/>
</dbReference>
<dbReference type="PRINTS" id="PR00080">
    <property type="entry name" value="SDRFAMILY"/>
</dbReference>
<keyword evidence="6" id="KW-1185">Reference proteome</keyword>
<comment type="similarity">
    <text evidence="1 3">Belongs to the short-chain dehydrogenases/reductases (SDR) family.</text>
</comment>
<dbReference type="AlphaFoldDB" id="A0A512DLE8"/>
<dbReference type="InterPro" id="IPR020904">
    <property type="entry name" value="Sc_DH/Rdtase_CS"/>
</dbReference>
<dbReference type="PRINTS" id="PR00081">
    <property type="entry name" value="GDHRDH"/>
</dbReference>
<dbReference type="Proteomes" id="UP000321523">
    <property type="component" value="Unassembled WGS sequence"/>
</dbReference>
<comment type="caution">
    <text evidence="5">The sequence shown here is derived from an EMBL/GenBank/DDBJ whole genome shotgun (WGS) entry which is preliminary data.</text>
</comment>
<evidence type="ECO:0000313" key="6">
    <source>
        <dbReference type="Proteomes" id="UP000321523"/>
    </source>
</evidence>
<dbReference type="InterPro" id="IPR057326">
    <property type="entry name" value="KR_dom"/>
</dbReference>
<evidence type="ECO:0000313" key="5">
    <source>
        <dbReference type="EMBL" id="GEO37289.1"/>
    </source>
</evidence>
<evidence type="ECO:0000256" key="2">
    <source>
        <dbReference type="ARBA" id="ARBA00023002"/>
    </source>
</evidence>
<proteinExistence type="inferred from homology"/>
<dbReference type="RefSeq" id="WP_044433026.1">
    <property type="nucleotide sequence ID" value="NZ_BJYZ01000006.1"/>
</dbReference>
<dbReference type="InterPro" id="IPR002347">
    <property type="entry name" value="SDR_fam"/>
</dbReference>
<dbReference type="Gene3D" id="3.40.50.720">
    <property type="entry name" value="NAD(P)-binding Rossmann-like Domain"/>
    <property type="match status" value="1"/>
</dbReference>
<protein>
    <submittedName>
        <fullName evidence="5">Short chain dehydrogenase</fullName>
    </submittedName>
</protein>
<dbReference type="Pfam" id="PF00106">
    <property type="entry name" value="adh_short"/>
    <property type="match status" value="1"/>
</dbReference>
<dbReference type="EMBL" id="BJYZ01000006">
    <property type="protein sequence ID" value="GEO37289.1"/>
    <property type="molecule type" value="Genomic_DNA"/>
</dbReference>
<sequence>MNVQGRTVAITGATGGIGRELCSMLVEQGASVLALCRSQAPLGTTHLPCDLSTVEGCDDAASRLAAAAPDVLIHLAGLQYAGPAEGQDAASLAALLHVNLYAPMRLSQAVLPHFRKSTGALVFVSSSFGAIPFPHFSAYSATKAGIQAYAEALRRELPPEVVPVIHIAPRGVDTAMNGTAAREIMKLSGSRMDSPRAVAGHILQALRRETPETYIGFPESLFVRLNALLPRVVDRALRKNVPAARALFTNP</sequence>
<keyword evidence="2" id="KW-0560">Oxidoreductase</keyword>
<accession>A0A512DLE8</accession>
<evidence type="ECO:0000256" key="1">
    <source>
        <dbReference type="ARBA" id="ARBA00006484"/>
    </source>
</evidence>
<reference evidence="5 6" key="1">
    <citation type="submission" date="2019-07" db="EMBL/GenBank/DDBJ databases">
        <title>Whole genome shotgun sequence of Skermanella aerolata NBRC 106429.</title>
        <authorList>
            <person name="Hosoyama A."/>
            <person name="Uohara A."/>
            <person name="Ohji S."/>
            <person name="Ichikawa N."/>
        </authorList>
    </citation>
    <scope>NUCLEOTIDE SEQUENCE [LARGE SCALE GENOMIC DNA]</scope>
    <source>
        <strain evidence="5 6">NBRC 106429</strain>
    </source>
</reference>
<dbReference type="PANTHER" id="PTHR44196:SF1">
    <property type="entry name" value="DEHYDROGENASE_REDUCTASE SDR FAMILY MEMBER 7B"/>
    <property type="match status" value="1"/>
</dbReference>
<evidence type="ECO:0000256" key="3">
    <source>
        <dbReference type="RuleBase" id="RU000363"/>
    </source>
</evidence>
<dbReference type="SUPFAM" id="SSF51735">
    <property type="entry name" value="NAD(P)-binding Rossmann-fold domains"/>
    <property type="match status" value="1"/>
</dbReference>
<feature type="domain" description="Ketoreductase" evidence="4">
    <location>
        <begin position="6"/>
        <end position="170"/>
    </location>
</feature>
<dbReference type="GO" id="GO:0016020">
    <property type="term" value="C:membrane"/>
    <property type="evidence" value="ECO:0007669"/>
    <property type="project" value="TreeGrafter"/>
</dbReference>
<gene>
    <name evidence="5" type="ORF">SAE02_14370</name>
</gene>